<dbReference type="HOGENOM" id="CLU_1562785_0_0_1"/>
<evidence type="ECO:0000256" key="1">
    <source>
        <dbReference type="SAM" id="MobiDB-lite"/>
    </source>
</evidence>
<organism evidence="3 4">
    <name type="scientific">Colletotrichum higginsianum (strain IMI 349063)</name>
    <name type="common">Crucifer anthracnose fungus</name>
    <dbReference type="NCBI Taxonomy" id="759273"/>
    <lineage>
        <taxon>Eukaryota</taxon>
        <taxon>Fungi</taxon>
        <taxon>Dikarya</taxon>
        <taxon>Ascomycota</taxon>
        <taxon>Pezizomycotina</taxon>
        <taxon>Sordariomycetes</taxon>
        <taxon>Hypocreomycetidae</taxon>
        <taxon>Glomerellales</taxon>
        <taxon>Glomerellaceae</taxon>
        <taxon>Colletotrichum</taxon>
        <taxon>Colletotrichum destructivum species complex</taxon>
    </lineage>
</organism>
<evidence type="ECO:0000313" key="4">
    <source>
        <dbReference type="Proteomes" id="UP000007174"/>
    </source>
</evidence>
<evidence type="ECO:0000313" key="3">
    <source>
        <dbReference type="EMBL" id="CCF42376.1"/>
    </source>
</evidence>
<protein>
    <submittedName>
        <fullName evidence="3">Uncharacterized protein</fullName>
    </submittedName>
</protein>
<reference evidence="4" key="1">
    <citation type="journal article" date="2012" name="Nat. Genet.">
        <title>Lifestyle transitions in plant pathogenic Colletotrichum fungi deciphered by genome and transcriptome analyses.</title>
        <authorList>
            <person name="O'Connell R.J."/>
            <person name="Thon M.R."/>
            <person name="Hacquard S."/>
            <person name="Amyotte S.G."/>
            <person name="Kleemann J."/>
            <person name="Torres M.F."/>
            <person name="Damm U."/>
            <person name="Buiate E.A."/>
            <person name="Epstein L."/>
            <person name="Alkan N."/>
            <person name="Altmueller J."/>
            <person name="Alvarado-Balderrama L."/>
            <person name="Bauser C.A."/>
            <person name="Becker C."/>
            <person name="Birren B.W."/>
            <person name="Chen Z."/>
            <person name="Choi J."/>
            <person name="Crouch J.A."/>
            <person name="Duvick J.P."/>
            <person name="Farman M.A."/>
            <person name="Gan P."/>
            <person name="Heiman D."/>
            <person name="Henrissat B."/>
            <person name="Howard R.J."/>
            <person name="Kabbage M."/>
            <person name="Koch C."/>
            <person name="Kracher B."/>
            <person name="Kubo Y."/>
            <person name="Law A.D."/>
            <person name="Lebrun M.-H."/>
            <person name="Lee Y.-H."/>
            <person name="Miyara I."/>
            <person name="Moore N."/>
            <person name="Neumann U."/>
            <person name="Nordstroem K."/>
            <person name="Panaccione D.G."/>
            <person name="Panstruga R."/>
            <person name="Place M."/>
            <person name="Proctor R.H."/>
            <person name="Prusky D."/>
            <person name="Rech G."/>
            <person name="Reinhardt R."/>
            <person name="Rollins J.A."/>
            <person name="Rounsley S."/>
            <person name="Schardl C.L."/>
            <person name="Schwartz D.C."/>
            <person name="Shenoy N."/>
            <person name="Shirasu K."/>
            <person name="Sikhakolli U.R."/>
            <person name="Stueber K."/>
            <person name="Sukno S.A."/>
            <person name="Sweigard J.A."/>
            <person name="Takano Y."/>
            <person name="Takahara H."/>
            <person name="Trail F."/>
            <person name="van der Does H.C."/>
            <person name="Voll L.M."/>
            <person name="Will I."/>
            <person name="Young S."/>
            <person name="Zeng Q."/>
            <person name="Zhang J."/>
            <person name="Zhou S."/>
            <person name="Dickman M.B."/>
            <person name="Schulze-Lefert P."/>
            <person name="Ver Loren van Themaat E."/>
            <person name="Ma L.-J."/>
            <person name="Vaillancourt L.J."/>
        </authorList>
    </citation>
    <scope>NUCLEOTIDE SEQUENCE [LARGE SCALE GENOMIC DNA]</scope>
    <source>
        <strain evidence="4">IMI 349063</strain>
    </source>
</reference>
<keyword evidence="2" id="KW-1133">Transmembrane helix</keyword>
<dbReference type="Proteomes" id="UP000007174">
    <property type="component" value="Unassembled WGS sequence"/>
</dbReference>
<feature type="region of interest" description="Disordered" evidence="1">
    <location>
        <begin position="105"/>
        <end position="124"/>
    </location>
</feature>
<dbReference type="EMBL" id="CACQ02005345">
    <property type="protein sequence ID" value="CCF42376.1"/>
    <property type="molecule type" value="Genomic_DNA"/>
</dbReference>
<keyword evidence="2" id="KW-0472">Membrane</keyword>
<keyword evidence="2" id="KW-0812">Transmembrane</keyword>
<dbReference type="AlphaFoldDB" id="H1VQ70"/>
<feature type="transmembrane region" description="Helical" evidence="2">
    <location>
        <begin position="46"/>
        <end position="72"/>
    </location>
</feature>
<sequence length="171" mass="18271">MFAYMSEQAYAMQPLGHHLVHGLNRRDETRGGASAPLAPPAPAPPLLLLLLHVIVVVVIIVVSFLFLVQLLLSPPYDQTQPDARHGFVRMPCVISVRNQPLLLAPPPVRQSPRLPSRPGDQGVKPSYGPCHPVLPAANANESGAGSGGVWVSRGAALRHGASRIRVDGPPY</sequence>
<accession>H1VQ70</accession>
<proteinExistence type="predicted"/>
<name>H1VQ70_COLHI</name>
<evidence type="ECO:0000256" key="2">
    <source>
        <dbReference type="SAM" id="Phobius"/>
    </source>
</evidence>
<gene>
    <name evidence="3" type="ORF">CH063_02810</name>
</gene>